<evidence type="ECO:0000313" key="3">
    <source>
        <dbReference type="Proteomes" id="UP000067626"/>
    </source>
</evidence>
<dbReference type="PROSITE" id="PS51819">
    <property type="entry name" value="VOC"/>
    <property type="match status" value="1"/>
</dbReference>
<dbReference type="Proteomes" id="UP000067626">
    <property type="component" value="Chromosome"/>
</dbReference>
<organism evidence="2 3">
    <name type="scientific">Chondromyces crocatus</name>
    <dbReference type="NCBI Taxonomy" id="52"/>
    <lineage>
        <taxon>Bacteria</taxon>
        <taxon>Pseudomonadati</taxon>
        <taxon>Myxococcota</taxon>
        <taxon>Polyangia</taxon>
        <taxon>Polyangiales</taxon>
        <taxon>Polyangiaceae</taxon>
        <taxon>Chondromyces</taxon>
    </lineage>
</organism>
<name>A0A0K1E8U1_CHOCO</name>
<sequence length="134" mass="14212">MPTGGISLGLLVLRTRDVPRLVAFYRAMGLPFVEEQHGAGPTHFSCELGGLVVEIYPARPGTTGASEGAADLRLGFRVPSIERALAALTQTSPCVRSGPRADAWGRCAVVVDPDGRAVELREVDEVGETGEARR</sequence>
<dbReference type="AlphaFoldDB" id="A0A0K1E8U1"/>
<dbReference type="Pfam" id="PF00903">
    <property type="entry name" value="Glyoxalase"/>
    <property type="match status" value="1"/>
</dbReference>
<dbReference type="Gene3D" id="3.10.180.10">
    <property type="entry name" value="2,3-Dihydroxybiphenyl 1,2-Dioxygenase, domain 1"/>
    <property type="match status" value="1"/>
</dbReference>
<dbReference type="InterPro" id="IPR029068">
    <property type="entry name" value="Glyas_Bleomycin-R_OHBP_Dase"/>
</dbReference>
<reference evidence="2 3" key="1">
    <citation type="submission" date="2015-07" db="EMBL/GenBank/DDBJ databases">
        <title>Genome analysis of myxobacterium Chondromyces crocatus Cm c5 reveals a high potential for natural compound synthesis and the genetic basis for the loss of fruiting body formation.</title>
        <authorList>
            <person name="Zaburannyi N."/>
            <person name="Bunk B."/>
            <person name="Maier J."/>
            <person name="Overmann J."/>
            <person name="Mueller R."/>
        </authorList>
    </citation>
    <scope>NUCLEOTIDE SEQUENCE [LARGE SCALE GENOMIC DNA]</scope>
    <source>
        <strain evidence="2 3">Cm c5</strain>
    </source>
</reference>
<keyword evidence="3" id="KW-1185">Reference proteome</keyword>
<dbReference type="EMBL" id="CP012159">
    <property type="protein sequence ID" value="AKT37274.1"/>
    <property type="molecule type" value="Genomic_DNA"/>
</dbReference>
<dbReference type="SUPFAM" id="SSF54593">
    <property type="entry name" value="Glyoxalase/Bleomycin resistance protein/Dihydroxybiphenyl dioxygenase"/>
    <property type="match status" value="1"/>
</dbReference>
<dbReference type="KEGG" id="ccro:CMC5_014050"/>
<evidence type="ECO:0000313" key="2">
    <source>
        <dbReference type="EMBL" id="AKT37274.1"/>
    </source>
</evidence>
<feature type="domain" description="VOC" evidence="1">
    <location>
        <begin position="7"/>
        <end position="123"/>
    </location>
</feature>
<dbReference type="InterPro" id="IPR037523">
    <property type="entry name" value="VOC_core"/>
</dbReference>
<dbReference type="InterPro" id="IPR004360">
    <property type="entry name" value="Glyas_Fos-R_dOase_dom"/>
</dbReference>
<dbReference type="STRING" id="52.CMC5_014050"/>
<dbReference type="RefSeq" id="WP_050429666.1">
    <property type="nucleotide sequence ID" value="NZ_CP012159.1"/>
</dbReference>
<gene>
    <name evidence="2" type="ORF">CMC5_014050</name>
</gene>
<proteinExistence type="predicted"/>
<evidence type="ECO:0000259" key="1">
    <source>
        <dbReference type="PROSITE" id="PS51819"/>
    </source>
</evidence>
<accession>A0A0K1E8U1</accession>
<protein>
    <submittedName>
        <fullName evidence="2">Bleomycin resistance protein</fullName>
    </submittedName>
</protein>